<keyword evidence="2" id="KW-1185">Reference proteome</keyword>
<evidence type="ECO:0000313" key="1">
    <source>
        <dbReference type="EMBL" id="ACK80700.1"/>
    </source>
</evidence>
<organism evidence="1 2">
    <name type="scientific">Acidithiobacillus ferrooxidans (strain ATCC 23270 / DSM 14882 / CIP 104768 / NCIMB 8455)</name>
    <name type="common">Ferrobacillus ferrooxidans (strain ATCC 23270)</name>
    <dbReference type="NCBI Taxonomy" id="243159"/>
    <lineage>
        <taxon>Bacteria</taxon>
        <taxon>Pseudomonadati</taxon>
        <taxon>Pseudomonadota</taxon>
        <taxon>Acidithiobacillia</taxon>
        <taxon>Acidithiobacillales</taxon>
        <taxon>Acidithiobacillaceae</taxon>
        <taxon>Acidithiobacillus</taxon>
    </lineage>
</organism>
<dbReference type="KEGG" id="afr:AFE_2441"/>
<protein>
    <submittedName>
        <fullName evidence="1">Uncharacterized protein</fullName>
    </submittedName>
</protein>
<proteinExistence type="predicted"/>
<reference evidence="1 2" key="1">
    <citation type="journal article" date="2008" name="BMC Genomics">
        <title>Acidithiobacillus ferrooxidans metabolism: from genome sequence to industrial applications.</title>
        <authorList>
            <person name="Valdes J."/>
            <person name="Pedroso I."/>
            <person name="Quatrini R."/>
            <person name="Dodson R.J."/>
            <person name="Tettelin H."/>
            <person name="Blake R.II."/>
            <person name="Eisen J.A."/>
            <person name="Holmes D.S."/>
        </authorList>
    </citation>
    <scope>NUCLEOTIDE SEQUENCE [LARGE SCALE GENOMIC DNA]</scope>
    <source>
        <strain evidence="2">ATCC 23270 / DSM 14882 / CIP 104768 / NCIMB 8455</strain>
    </source>
</reference>
<dbReference type="PaxDb" id="243159-AFE_2441"/>
<dbReference type="Proteomes" id="UP000001362">
    <property type="component" value="Chromosome"/>
</dbReference>
<dbReference type="AlphaFoldDB" id="B7J6Y0"/>
<gene>
    <name evidence="1" type="ordered locus">AFE_2441</name>
</gene>
<sequence>MTATKQNITYHLVDSTRLSIDHQFPGNLVTLLM</sequence>
<accession>B7J6Y0</accession>
<evidence type="ECO:0000313" key="2">
    <source>
        <dbReference type="Proteomes" id="UP000001362"/>
    </source>
</evidence>
<dbReference type="EMBL" id="CP001219">
    <property type="protein sequence ID" value="ACK80700.1"/>
    <property type="molecule type" value="Genomic_DNA"/>
</dbReference>
<name>B7J6Y0_ACIF2</name>
<dbReference type="HOGENOM" id="CLU_3380063_0_0_6"/>